<dbReference type="Proteomes" id="UP000219338">
    <property type="component" value="Unassembled WGS sequence"/>
</dbReference>
<proteinExistence type="predicted"/>
<feature type="compositionally biased region" description="Polar residues" evidence="1">
    <location>
        <begin position="1"/>
        <end position="13"/>
    </location>
</feature>
<organism evidence="2 3">
    <name type="scientific">Armillaria ostoyae</name>
    <name type="common">Armillaria root rot fungus</name>
    <dbReference type="NCBI Taxonomy" id="47428"/>
    <lineage>
        <taxon>Eukaryota</taxon>
        <taxon>Fungi</taxon>
        <taxon>Dikarya</taxon>
        <taxon>Basidiomycota</taxon>
        <taxon>Agaricomycotina</taxon>
        <taxon>Agaricomycetes</taxon>
        <taxon>Agaricomycetidae</taxon>
        <taxon>Agaricales</taxon>
        <taxon>Marasmiineae</taxon>
        <taxon>Physalacriaceae</taxon>
        <taxon>Armillaria</taxon>
    </lineage>
</organism>
<name>A0A284SAX1_ARMOS</name>
<sequence length="223" mass="24791">MTRSGTQATTDDPTPSHKVTGDASHAEEGCTGPVGKRGGKLPLKGAAPPPPGTREVSNVRSGSRRELTLPQKYANIASTGSLEQQQQQQQQSKARQQIFRVGDIVEVQCFVVFIRAKNATVRMKTELRATALFNRDHAMKIYYGKGGNDKRRPSEARCIWYLNRISDEVQSIPIDGAREASTELRPIDYYLIYNRMSLVFGCSVPPFHACSSVHCRYGPFYNP</sequence>
<dbReference type="EMBL" id="FUEG01000054">
    <property type="protein sequence ID" value="SJL18170.1"/>
    <property type="molecule type" value="Genomic_DNA"/>
</dbReference>
<gene>
    <name evidence="2" type="ORF">ARMOST_21746</name>
</gene>
<reference evidence="3" key="1">
    <citation type="journal article" date="2017" name="Nat. Ecol. Evol.">
        <title>Genome expansion and lineage-specific genetic innovations in the forest pathogenic fungi Armillaria.</title>
        <authorList>
            <person name="Sipos G."/>
            <person name="Prasanna A.N."/>
            <person name="Walter M.C."/>
            <person name="O'Connor E."/>
            <person name="Balint B."/>
            <person name="Krizsan K."/>
            <person name="Kiss B."/>
            <person name="Hess J."/>
            <person name="Varga T."/>
            <person name="Slot J."/>
            <person name="Riley R."/>
            <person name="Boka B."/>
            <person name="Rigling D."/>
            <person name="Barry K."/>
            <person name="Lee J."/>
            <person name="Mihaltcheva S."/>
            <person name="LaButti K."/>
            <person name="Lipzen A."/>
            <person name="Waldron R."/>
            <person name="Moloney N.M."/>
            <person name="Sperisen C."/>
            <person name="Kredics L."/>
            <person name="Vagvoelgyi C."/>
            <person name="Patrignani A."/>
            <person name="Fitzpatrick D."/>
            <person name="Nagy I."/>
            <person name="Doyle S."/>
            <person name="Anderson J.B."/>
            <person name="Grigoriev I.V."/>
            <person name="Gueldener U."/>
            <person name="Muensterkoetter M."/>
            <person name="Nagy L.G."/>
        </authorList>
    </citation>
    <scope>NUCLEOTIDE SEQUENCE [LARGE SCALE GENOMIC DNA]</scope>
    <source>
        <strain evidence="3">C18/9</strain>
    </source>
</reference>
<dbReference type="OrthoDB" id="3067373at2759"/>
<keyword evidence="3" id="KW-1185">Reference proteome</keyword>
<evidence type="ECO:0000256" key="1">
    <source>
        <dbReference type="SAM" id="MobiDB-lite"/>
    </source>
</evidence>
<evidence type="ECO:0000313" key="2">
    <source>
        <dbReference type="EMBL" id="SJL18170.1"/>
    </source>
</evidence>
<feature type="region of interest" description="Disordered" evidence="1">
    <location>
        <begin position="1"/>
        <end position="67"/>
    </location>
</feature>
<accession>A0A284SAX1</accession>
<protein>
    <submittedName>
        <fullName evidence="2">Uncharacterized protein</fullName>
    </submittedName>
</protein>
<dbReference type="AlphaFoldDB" id="A0A284SAX1"/>
<evidence type="ECO:0000313" key="3">
    <source>
        <dbReference type="Proteomes" id="UP000219338"/>
    </source>
</evidence>